<evidence type="ECO:0000313" key="1">
    <source>
        <dbReference type="EMBL" id="PVD32424.1"/>
    </source>
</evidence>
<dbReference type="Proteomes" id="UP000245119">
    <property type="component" value="Linkage Group LG4"/>
</dbReference>
<gene>
    <name evidence="1" type="ORF">C0Q70_07858</name>
</gene>
<reference evidence="1 2" key="1">
    <citation type="submission" date="2018-04" db="EMBL/GenBank/DDBJ databases">
        <title>The genome of golden apple snail Pomacea canaliculata provides insight into stress tolerance and invasive adaptation.</title>
        <authorList>
            <person name="Liu C."/>
            <person name="Liu B."/>
            <person name="Ren Y."/>
            <person name="Zhang Y."/>
            <person name="Wang H."/>
            <person name="Li S."/>
            <person name="Jiang F."/>
            <person name="Yin L."/>
            <person name="Zhang G."/>
            <person name="Qian W."/>
            <person name="Fan W."/>
        </authorList>
    </citation>
    <scope>NUCLEOTIDE SEQUENCE [LARGE SCALE GENOMIC DNA]</scope>
    <source>
        <strain evidence="1">SZHN2017</strain>
        <tissue evidence="1">Muscle</tissue>
    </source>
</reference>
<name>A0A2T7PG87_POMCA</name>
<dbReference type="EMBL" id="PZQS01000004">
    <property type="protein sequence ID" value="PVD32424.1"/>
    <property type="molecule type" value="Genomic_DNA"/>
</dbReference>
<dbReference type="AlphaFoldDB" id="A0A2T7PG87"/>
<comment type="caution">
    <text evidence="1">The sequence shown here is derived from an EMBL/GenBank/DDBJ whole genome shotgun (WGS) entry which is preliminary data.</text>
</comment>
<sequence>MSENLSLETLQLLSPFTETGNDMVTEASRDLVLSCIKTDPRVHDVFFPSFAADPLQESLDLRTFPTGPLAVTLLHVGREADVTDPGSSLDTVSTWKHDTGTLLRGSVQQRHERFVRQVAPVDPQSVIPAYQHLLNQKALPAVHLELATRNYLGGPLDWRAIQFEVENAERKPSTPLGLSRLSLSSQIDVFHGMAVDDFVVTECRNLGLWSGLRPENAKVSKPTNKCFVM</sequence>
<accession>A0A2T7PG87</accession>
<evidence type="ECO:0000313" key="2">
    <source>
        <dbReference type="Proteomes" id="UP000245119"/>
    </source>
</evidence>
<proteinExistence type="predicted"/>
<organism evidence="1 2">
    <name type="scientific">Pomacea canaliculata</name>
    <name type="common">Golden apple snail</name>
    <dbReference type="NCBI Taxonomy" id="400727"/>
    <lineage>
        <taxon>Eukaryota</taxon>
        <taxon>Metazoa</taxon>
        <taxon>Spiralia</taxon>
        <taxon>Lophotrochozoa</taxon>
        <taxon>Mollusca</taxon>
        <taxon>Gastropoda</taxon>
        <taxon>Caenogastropoda</taxon>
        <taxon>Architaenioglossa</taxon>
        <taxon>Ampullarioidea</taxon>
        <taxon>Ampullariidae</taxon>
        <taxon>Pomacea</taxon>
    </lineage>
</organism>
<keyword evidence="2" id="KW-1185">Reference proteome</keyword>
<protein>
    <submittedName>
        <fullName evidence="1">Uncharacterized protein</fullName>
    </submittedName>
</protein>
<dbReference type="OrthoDB" id="6282642at2759"/>